<evidence type="ECO:0000256" key="1">
    <source>
        <dbReference type="SAM" id="Phobius"/>
    </source>
</evidence>
<gene>
    <name evidence="4" type="primary">VSIR</name>
</gene>
<proteinExistence type="predicted"/>
<dbReference type="Ensembl" id="ENSPNAT00000016817.2">
    <property type="protein sequence ID" value="ENSPNAP00000029572.1"/>
    <property type="gene ID" value="ENSPNAG00000015717.2"/>
</dbReference>
<dbReference type="RefSeq" id="XP_017550942.1">
    <property type="nucleotide sequence ID" value="XM_017695453.2"/>
</dbReference>
<dbReference type="GO" id="GO:0005886">
    <property type="term" value="C:plasma membrane"/>
    <property type="evidence" value="ECO:0007669"/>
    <property type="project" value="TreeGrafter"/>
</dbReference>
<dbReference type="InterPro" id="IPR013783">
    <property type="entry name" value="Ig-like_fold"/>
</dbReference>
<dbReference type="Proteomes" id="UP001501920">
    <property type="component" value="Chromosome 5"/>
</dbReference>
<dbReference type="PROSITE" id="PS50835">
    <property type="entry name" value="IG_LIKE"/>
    <property type="match status" value="1"/>
</dbReference>
<dbReference type="Gene3D" id="2.60.40.10">
    <property type="entry name" value="Immunoglobulins"/>
    <property type="match status" value="1"/>
</dbReference>
<organism evidence="4 5">
    <name type="scientific">Pygocentrus nattereri</name>
    <name type="common">Red-bellied piranha</name>
    <dbReference type="NCBI Taxonomy" id="42514"/>
    <lineage>
        <taxon>Eukaryota</taxon>
        <taxon>Metazoa</taxon>
        <taxon>Chordata</taxon>
        <taxon>Craniata</taxon>
        <taxon>Vertebrata</taxon>
        <taxon>Euteleostomi</taxon>
        <taxon>Actinopterygii</taxon>
        <taxon>Neopterygii</taxon>
        <taxon>Teleostei</taxon>
        <taxon>Ostariophysi</taxon>
        <taxon>Characiformes</taxon>
        <taxon>Characoidei</taxon>
        <taxon>Pygocentrus</taxon>
    </lineage>
</organism>
<dbReference type="AlphaFoldDB" id="A0A3B4DYT8"/>
<evidence type="ECO:0000259" key="3">
    <source>
        <dbReference type="PROSITE" id="PS50835"/>
    </source>
</evidence>
<dbReference type="GeneTree" id="ENSGT00940000163216"/>
<dbReference type="OrthoDB" id="8910360at2759"/>
<reference evidence="4 5" key="1">
    <citation type="submission" date="2020-10" db="EMBL/GenBank/DDBJ databases">
        <title>Pygocentrus nattereri (red-bellied piranha) genome, fPygNat1, primary haplotype.</title>
        <authorList>
            <person name="Myers G."/>
            <person name="Meyer A."/>
            <person name="Karagic N."/>
            <person name="Pippel M."/>
            <person name="Winkler S."/>
            <person name="Tracey A."/>
            <person name="Wood J."/>
            <person name="Formenti G."/>
            <person name="Howe K."/>
            <person name="Fedrigo O."/>
            <person name="Jarvis E.D."/>
        </authorList>
    </citation>
    <scope>NUCLEOTIDE SEQUENCE [LARGE SCALE GENOMIC DNA]</scope>
</reference>
<dbReference type="InterPro" id="IPR007110">
    <property type="entry name" value="Ig-like_dom"/>
</dbReference>
<dbReference type="GO" id="GO:0050776">
    <property type="term" value="P:regulation of immune response"/>
    <property type="evidence" value="ECO:0007669"/>
    <property type="project" value="InterPro"/>
</dbReference>
<sequence>MDLTAAVWLFSALFTAARANSDHHAHSLSVSAPHMSYVCPEGANVTLVCAQAGAKAHPTDHLQHVWLFTPHMDQQCHPREHPRLYGKTGHSNRSLGVVYGAQADSFSVTLLDVTDNDQGRYCCLALDILVDHHKMGRVQQSAHSYLMLTVTKRGNNTSGKCIQYDYKPSQGSVAAGFATAACIMGILCLPLILALVYRQRQGAHGSRRAHELVRMDSEARGHENPVFMASSPQPKTRTVSQILTRQSSETGRHLLSDPGTPFTPNSHGDVFFPSQEPIPESPDFMQV</sequence>
<feature type="domain" description="Ig-like" evidence="3">
    <location>
        <begin position="41"/>
        <end position="125"/>
    </location>
</feature>
<feature type="transmembrane region" description="Helical" evidence="1">
    <location>
        <begin position="173"/>
        <end position="197"/>
    </location>
</feature>
<evidence type="ECO:0000313" key="4">
    <source>
        <dbReference type="Ensembl" id="ENSPNAP00000029572.1"/>
    </source>
</evidence>
<keyword evidence="5" id="KW-1185">Reference proteome</keyword>
<keyword evidence="1" id="KW-0812">Transmembrane</keyword>
<evidence type="ECO:0000256" key="2">
    <source>
        <dbReference type="SAM" id="SignalP"/>
    </source>
</evidence>
<dbReference type="GO" id="GO:0046636">
    <property type="term" value="P:negative regulation of alpha-beta T cell activation"/>
    <property type="evidence" value="ECO:0007669"/>
    <property type="project" value="TreeGrafter"/>
</dbReference>
<name>A0A3B4DYT8_PYGNA</name>
<dbReference type="OMA" id="WVILRNV"/>
<keyword evidence="1" id="KW-0472">Membrane</keyword>
<dbReference type="SUPFAM" id="SSF48726">
    <property type="entry name" value="Immunoglobulin"/>
    <property type="match status" value="1"/>
</dbReference>
<dbReference type="PANTHER" id="PTHR44819">
    <property type="entry name" value="V-TYPE IMMUNOGLOBULIN DOMAIN-CONTAINING SUPPRESSOR OF T-CELL ACTIVATION"/>
    <property type="match status" value="1"/>
</dbReference>
<protein>
    <recommendedName>
        <fullName evidence="3">Ig-like domain-containing protein</fullName>
    </recommendedName>
</protein>
<evidence type="ECO:0000313" key="5">
    <source>
        <dbReference type="Proteomes" id="UP001501920"/>
    </source>
</evidence>
<feature type="chain" id="PRO_5017456971" description="Ig-like domain-containing protein" evidence="2">
    <location>
        <begin position="20"/>
        <end position="287"/>
    </location>
</feature>
<dbReference type="CTD" id="64115"/>
<dbReference type="InterPro" id="IPR036179">
    <property type="entry name" value="Ig-like_dom_sf"/>
</dbReference>
<keyword evidence="2" id="KW-0732">Signal</keyword>
<accession>A0A3B4DYT8</accession>
<reference evidence="4" key="3">
    <citation type="submission" date="2025-09" db="UniProtKB">
        <authorList>
            <consortium name="Ensembl"/>
        </authorList>
    </citation>
    <scope>IDENTIFICATION</scope>
</reference>
<dbReference type="STRING" id="42514.ENSPNAP00000029572"/>
<feature type="signal peptide" evidence="2">
    <location>
        <begin position="1"/>
        <end position="19"/>
    </location>
</feature>
<dbReference type="InterPro" id="IPR042473">
    <property type="entry name" value="VISTA"/>
</dbReference>
<dbReference type="GeneID" id="108426149"/>
<reference evidence="4" key="2">
    <citation type="submission" date="2025-08" db="UniProtKB">
        <authorList>
            <consortium name="Ensembl"/>
        </authorList>
    </citation>
    <scope>IDENTIFICATION</scope>
</reference>
<dbReference type="PANTHER" id="PTHR44819:SF1">
    <property type="entry name" value="V-TYPE IMMUNOGLOBULIN DOMAIN-CONTAINING SUPPRESSOR OF T-CELL ACTIVATION"/>
    <property type="match status" value="1"/>
</dbReference>
<keyword evidence="1" id="KW-1133">Transmembrane helix</keyword>